<dbReference type="InterPro" id="IPR032710">
    <property type="entry name" value="NTF2-like_dom_sf"/>
</dbReference>
<comment type="caution">
    <text evidence="2">The sequence shown here is derived from an EMBL/GenBank/DDBJ whole genome shotgun (WGS) entry which is preliminary data.</text>
</comment>
<dbReference type="Proteomes" id="UP001157034">
    <property type="component" value="Unassembled WGS sequence"/>
</dbReference>
<dbReference type="Gene3D" id="3.10.450.50">
    <property type="match status" value="1"/>
</dbReference>
<dbReference type="RefSeq" id="WP_284255235.1">
    <property type="nucleotide sequence ID" value="NZ_BAAAQO010000004.1"/>
</dbReference>
<keyword evidence="3" id="KW-1185">Reference proteome</keyword>
<dbReference type="Pfam" id="PF12680">
    <property type="entry name" value="SnoaL_2"/>
    <property type="match status" value="1"/>
</dbReference>
<dbReference type="SUPFAM" id="SSF54427">
    <property type="entry name" value="NTF2-like"/>
    <property type="match status" value="1"/>
</dbReference>
<evidence type="ECO:0000313" key="3">
    <source>
        <dbReference type="Proteomes" id="UP001157034"/>
    </source>
</evidence>
<reference evidence="3" key="1">
    <citation type="journal article" date="2019" name="Int. J. Syst. Evol. Microbiol.">
        <title>The Global Catalogue of Microorganisms (GCM) 10K type strain sequencing project: providing services to taxonomists for standard genome sequencing and annotation.</title>
        <authorList>
            <consortium name="The Broad Institute Genomics Platform"/>
            <consortium name="The Broad Institute Genome Sequencing Center for Infectious Disease"/>
            <person name="Wu L."/>
            <person name="Ma J."/>
        </authorList>
    </citation>
    <scope>NUCLEOTIDE SEQUENCE [LARGE SCALE GENOMIC DNA]</scope>
    <source>
        <strain evidence="3">NBRC 108894</strain>
    </source>
</reference>
<name>A0ABQ6KBT5_9MICO</name>
<organism evidence="2 3">
    <name type="scientific">Pseudolysinimonas kribbensis</name>
    <dbReference type="NCBI Taxonomy" id="433641"/>
    <lineage>
        <taxon>Bacteria</taxon>
        <taxon>Bacillati</taxon>
        <taxon>Actinomycetota</taxon>
        <taxon>Actinomycetes</taxon>
        <taxon>Micrococcales</taxon>
        <taxon>Microbacteriaceae</taxon>
        <taxon>Pseudolysinimonas</taxon>
    </lineage>
</organism>
<feature type="domain" description="SnoaL-like" evidence="1">
    <location>
        <begin position="12"/>
        <end position="88"/>
    </location>
</feature>
<sequence>MTDRQHVQDWVAGYRRAWESNAEADIRALFTDDAAYRYHPYDDEPVVGIDAILASWLENRDEPETTTWEVRAVHVDGDTGFVQGVTDYLRLARVYDNLWVIQFADDGRARTFTEWFMKRPPVQDAATS</sequence>
<gene>
    <name evidence="2" type="ORF">GCM10025881_35380</name>
</gene>
<evidence type="ECO:0000313" key="2">
    <source>
        <dbReference type="EMBL" id="GMA96714.1"/>
    </source>
</evidence>
<protein>
    <recommendedName>
        <fullName evidence="1">SnoaL-like domain-containing protein</fullName>
    </recommendedName>
</protein>
<dbReference type="EMBL" id="BSVB01000001">
    <property type="protein sequence ID" value="GMA96714.1"/>
    <property type="molecule type" value="Genomic_DNA"/>
</dbReference>
<accession>A0ABQ6KBT5</accession>
<evidence type="ECO:0000259" key="1">
    <source>
        <dbReference type="Pfam" id="PF12680"/>
    </source>
</evidence>
<proteinExistence type="predicted"/>
<dbReference type="InterPro" id="IPR037401">
    <property type="entry name" value="SnoaL-like"/>
</dbReference>